<dbReference type="InterPro" id="IPR032675">
    <property type="entry name" value="LRR_dom_sf"/>
</dbReference>
<protein>
    <submittedName>
        <fullName evidence="2">Uncharacterized protein</fullName>
    </submittedName>
</protein>
<dbReference type="InterPro" id="IPR051824">
    <property type="entry name" value="LRR_Rcpt-Like_S/T_Kinase"/>
</dbReference>
<reference evidence="2 3" key="1">
    <citation type="journal article" date="2020" name="IScience">
        <title>Genome Sequencing of the Endangered Kingdonia uniflora (Circaeasteraceae, Ranunculales) Reveals Potential Mechanisms of Evolutionary Specialization.</title>
        <authorList>
            <person name="Sun Y."/>
            <person name="Deng T."/>
            <person name="Zhang A."/>
            <person name="Moore M.J."/>
            <person name="Landis J.B."/>
            <person name="Lin N."/>
            <person name="Zhang H."/>
            <person name="Zhang X."/>
            <person name="Huang J."/>
            <person name="Zhang X."/>
            <person name="Sun H."/>
            <person name="Wang H."/>
        </authorList>
    </citation>
    <scope>NUCLEOTIDE SEQUENCE [LARGE SCALE GENOMIC DNA]</scope>
    <source>
        <strain evidence="2">TB1705</strain>
        <tissue evidence="2">Leaf</tissue>
    </source>
</reference>
<dbReference type="EMBL" id="JACGCM010000347">
    <property type="protein sequence ID" value="KAF6173275.1"/>
    <property type="molecule type" value="Genomic_DNA"/>
</dbReference>
<dbReference type="Gene3D" id="3.80.10.10">
    <property type="entry name" value="Ribonuclease Inhibitor"/>
    <property type="match status" value="1"/>
</dbReference>
<accession>A0A7J7P1G9</accession>
<dbReference type="InterPro" id="IPR001611">
    <property type="entry name" value="Leu-rich_rpt"/>
</dbReference>
<dbReference type="AlphaFoldDB" id="A0A7J7P1G9"/>
<feature type="region of interest" description="Disordered" evidence="1">
    <location>
        <begin position="185"/>
        <end position="239"/>
    </location>
</feature>
<evidence type="ECO:0000313" key="3">
    <source>
        <dbReference type="Proteomes" id="UP000541444"/>
    </source>
</evidence>
<dbReference type="PANTHER" id="PTHR48006:SF60">
    <property type="entry name" value="PROTEIN KINASE DOMAIN-CONTAINING PROTEIN"/>
    <property type="match status" value="1"/>
</dbReference>
<evidence type="ECO:0000256" key="1">
    <source>
        <dbReference type="SAM" id="MobiDB-lite"/>
    </source>
</evidence>
<feature type="compositionally biased region" description="Basic and acidic residues" evidence="1">
    <location>
        <begin position="213"/>
        <end position="228"/>
    </location>
</feature>
<organism evidence="2 3">
    <name type="scientific">Kingdonia uniflora</name>
    <dbReference type="NCBI Taxonomy" id="39325"/>
    <lineage>
        <taxon>Eukaryota</taxon>
        <taxon>Viridiplantae</taxon>
        <taxon>Streptophyta</taxon>
        <taxon>Embryophyta</taxon>
        <taxon>Tracheophyta</taxon>
        <taxon>Spermatophyta</taxon>
        <taxon>Magnoliopsida</taxon>
        <taxon>Ranunculales</taxon>
        <taxon>Circaeasteraceae</taxon>
        <taxon>Kingdonia</taxon>
    </lineage>
</organism>
<evidence type="ECO:0000313" key="2">
    <source>
        <dbReference type="EMBL" id="KAF6173275.1"/>
    </source>
</evidence>
<dbReference type="Proteomes" id="UP000541444">
    <property type="component" value="Unassembled WGS sequence"/>
</dbReference>
<dbReference type="SUPFAM" id="SSF52058">
    <property type="entry name" value="L domain-like"/>
    <property type="match status" value="1"/>
</dbReference>
<keyword evidence="3" id="KW-1185">Reference proteome</keyword>
<dbReference type="Pfam" id="PF13855">
    <property type="entry name" value="LRR_8"/>
    <property type="match status" value="1"/>
</dbReference>
<gene>
    <name evidence="2" type="ORF">GIB67_026970</name>
</gene>
<proteinExistence type="predicted"/>
<comment type="caution">
    <text evidence="2">The sequence shown here is derived from an EMBL/GenBank/DDBJ whole genome shotgun (WGS) entry which is preliminary data.</text>
</comment>
<feature type="compositionally biased region" description="Polar residues" evidence="1">
    <location>
        <begin position="185"/>
        <end position="195"/>
    </location>
</feature>
<dbReference type="Gene3D" id="1.10.510.10">
    <property type="entry name" value="Transferase(Phosphotransferase) domain 1"/>
    <property type="match status" value="1"/>
</dbReference>
<name>A0A7J7P1G9_9MAGN</name>
<dbReference type="PANTHER" id="PTHR48006">
    <property type="entry name" value="LEUCINE-RICH REPEAT-CONTAINING PROTEIN DDB_G0281931-RELATED"/>
    <property type="match status" value="1"/>
</dbReference>
<sequence length="239" mass="26792">MSYWRVSDLNGPTMVFPNFQTFSKLTDIDLSFNQLNGTIPGNLKDLPKLEVMYLTNNSLTGEVPSWISHSKHNFFGVVALEIVSGKSNTNYRPKEAFVYLLDWAYVLHEQGNLLDLVDPILEKYSKKEALRMLNIALLCTNSSPTLRPSMSAVVSMLDGKIPVQAPLVNRHLEGDEARFRAFEQLSQDSQTQSHSMEGPIEGLRIDSSVSLASKDKSREESSEARHLPDLYNIDISSNA</sequence>
<dbReference type="OrthoDB" id="1938112at2759"/>